<organism evidence="2 3">
    <name type="scientific">Panaeolus cyanescens</name>
    <dbReference type="NCBI Taxonomy" id="181874"/>
    <lineage>
        <taxon>Eukaryota</taxon>
        <taxon>Fungi</taxon>
        <taxon>Dikarya</taxon>
        <taxon>Basidiomycota</taxon>
        <taxon>Agaricomycotina</taxon>
        <taxon>Agaricomycetes</taxon>
        <taxon>Agaricomycetidae</taxon>
        <taxon>Agaricales</taxon>
        <taxon>Agaricineae</taxon>
        <taxon>Galeropsidaceae</taxon>
        <taxon>Panaeolus</taxon>
    </lineage>
</organism>
<gene>
    <name evidence="2" type="ORF">CVT24_012711</name>
</gene>
<evidence type="ECO:0000256" key="1">
    <source>
        <dbReference type="SAM" id="MobiDB-lite"/>
    </source>
</evidence>
<sequence length="202" mass="21764">MKHNRQGTNTSPHFLPSDHQTPPTTHITDTFSTAMFGDWVKLVNTNINIVEGNRIEDSTFVRLGEVDHVSNIAGTNINVKRNAPTTEAIPVPDAFPASNDEAGGLDADQDMRGIASNDPDCSSPPIVPDAVPNAEKAEEEMFVLKAGNTVLTAPKANVVEMSATNAALITALFKEVFPDDNRTNTAIQRDFAASKADPEKRP</sequence>
<feature type="region of interest" description="Disordered" evidence="1">
    <location>
        <begin position="1"/>
        <end position="26"/>
    </location>
</feature>
<accession>A0A409YK63</accession>
<comment type="caution">
    <text evidence="2">The sequence shown here is derived from an EMBL/GenBank/DDBJ whole genome shotgun (WGS) entry which is preliminary data.</text>
</comment>
<keyword evidence="3" id="KW-1185">Reference proteome</keyword>
<proteinExistence type="predicted"/>
<protein>
    <submittedName>
        <fullName evidence="2">Uncharacterized protein</fullName>
    </submittedName>
</protein>
<dbReference type="EMBL" id="NHTK01001067">
    <property type="protein sequence ID" value="PPR03416.1"/>
    <property type="molecule type" value="Genomic_DNA"/>
</dbReference>
<evidence type="ECO:0000313" key="3">
    <source>
        <dbReference type="Proteomes" id="UP000284842"/>
    </source>
</evidence>
<name>A0A409YK63_9AGAR</name>
<dbReference type="Proteomes" id="UP000284842">
    <property type="component" value="Unassembled WGS sequence"/>
</dbReference>
<dbReference type="InParanoid" id="A0A409YK63"/>
<reference evidence="2 3" key="1">
    <citation type="journal article" date="2018" name="Evol. Lett.">
        <title>Horizontal gene cluster transfer increased hallucinogenic mushroom diversity.</title>
        <authorList>
            <person name="Reynolds H.T."/>
            <person name="Vijayakumar V."/>
            <person name="Gluck-Thaler E."/>
            <person name="Korotkin H.B."/>
            <person name="Matheny P.B."/>
            <person name="Slot J.C."/>
        </authorList>
    </citation>
    <scope>NUCLEOTIDE SEQUENCE [LARGE SCALE GENOMIC DNA]</scope>
    <source>
        <strain evidence="2 3">2629</strain>
    </source>
</reference>
<dbReference type="AlphaFoldDB" id="A0A409YK63"/>
<evidence type="ECO:0000313" key="2">
    <source>
        <dbReference type="EMBL" id="PPR03416.1"/>
    </source>
</evidence>
<feature type="region of interest" description="Disordered" evidence="1">
    <location>
        <begin position="90"/>
        <end position="126"/>
    </location>
</feature>